<keyword evidence="1" id="KW-1133">Transmembrane helix</keyword>
<feature type="transmembrane region" description="Helical" evidence="1">
    <location>
        <begin position="6"/>
        <end position="33"/>
    </location>
</feature>
<protein>
    <submittedName>
        <fullName evidence="2">Uncharacterized protein</fullName>
    </submittedName>
</protein>
<proteinExistence type="predicted"/>
<dbReference type="Proteomes" id="UP001570511">
    <property type="component" value="Unassembled WGS sequence"/>
</dbReference>
<keyword evidence="3" id="KW-1185">Reference proteome</keyword>
<reference evidence="2 3" key="1">
    <citation type="submission" date="2024-08" db="EMBL/GenBank/DDBJ databases">
        <title>Halobellus sp. MBLA0158 whole genome sequence.</title>
        <authorList>
            <person name="Hwang C.Y."/>
            <person name="Cho E.-S."/>
            <person name="Seo M.-J."/>
        </authorList>
    </citation>
    <scope>NUCLEOTIDE SEQUENCE [LARGE SCALE GENOMIC DNA]</scope>
    <source>
        <strain evidence="2 3">MBLA0158</strain>
    </source>
</reference>
<feature type="transmembrane region" description="Helical" evidence="1">
    <location>
        <begin position="40"/>
        <end position="61"/>
    </location>
</feature>
<sequence>MTNVPGAGFVALLGAAAVALALPLLAGVGLLVAKLTGRRLLPTLLAVHALAVVVGIASLWSGTNPGTPDLSLAAAFGLARFTLGGILVGTVVALVFEGGPIALGALATVLLRETGSARAVWCATTGYAAGGVGGALAGLLLTGNVLGAVLGALLAVPGALFGVVVDATATRFDRSGSVA</sequence>
<accession>A0ABD5MI85</accession>
<feature type="transmembrane region" description="Helical" evidence="1">
    <location>
        <begin position="81"/>
        <end position="107"/>
    </location>
</feature>
<dbReference type="RefSeq" id="WP_372391175.1">
    <property type="nucleotide sequence ID" value="NZ_JBGNYA010000001.1"/>
</dbReference>
<feature type="transmembrane region" description="Helical" evidence="1">
    <location>
        <begin position="145"/>
        <end position="165"/>
    </location>
</feature>
<keyword evidence="1" id="KW-0812">Transmembrane</keyword>
<gene>
    <name evidence="2" type="ORF">OS889_15090</name>
</gene>
<organism evidence="2 3">
    <name type="scientific">Halobellus rubicundus</name>
    <dbReference type="NCBI Taxonomy" id="2996466"/>
    <lineage>
        <taxon>Archaea</taxon>
        <taxon>Methanobacteriati</taxon>
        <taxon>Methanobacteriota</taxon>
        <taxon>Stenosarchaea group</taxon>
        <taxon>Halobacteria</taxon>
        <taxon>Halobacteriales</taxon>
        <taxon>Haloferacaceae</taxon>
        <taxon>Halobellus</taxon>
    </lineage>
</organism>
<name>A0ABD5MI85_9EURY</name>
<comment type="caution">
    <text evidence="2">The sequence shown here is derived from an EMBL/GenBank/DDBJ whole genome shotgun (WGS) entry which is preliminary data.</text>
</comment>
<evidence type="ECO:0000313" key="3">
    <source>
        <dbReference type="Proteomes" id="UP001570511"/>
    </source>
</evidence>
<dbReference type="AlphaFoldDB" id="A0ABD5MI85"/>
<feature type="transmembrane region" description="Helical" evidence="1">
    <location>
        <begin position="119"/>
        <end position="139"/>
    </location>
</feature>
<evidence type="ECO:0000313" key="2">
    <source>
        <dbReference type="EMBL" id="MFA1612319.1"/>
    </source>
</evidence>
<dbReference type="EMBL" id="JBGNYA010000001">
    <property type="protein sequence ID" value="MFA1612319.1"/>
    <property type="molecule type" value="Genomic_DNA"/>
</dbReference>
<evidence type="ECO:0000256" key="1">
    <source>
        <dbReference type="SAM" id="Phobius"/>
    </source>
</evidence>
<keyword evidence="1" id="KW-0472">Membrane</keyword>